<sequence length="315" mass="33512">MTPAPKQTATRILSIGEAMVELSQADQPGLWRMGFAGDTLNTAWYLRRLLDAETQVGFLTRIGTGEFSTRMLAFLGQSGIDATHIRAETDREIGLYAISLQGGERSFAYWRDTSAARRLADQPQVLAAALDGSRMAYLSGITLAILPPAGRDTLLAALDDARAQGTTVVFDTNLRPRLWSDPDTMRKVTENAAARADLVLPSHDDEATHFGDADPAATRARYLACGAGHVVVKNGGGPIVFGGTQGTGAIDDLTRDTPVDTTAAGDSFNAGYLAAQLSGRDCASAIRAGHALSRQVIRHHGALVPQAVEDARTPR</sequence>
<name>A0ABW4DZM4_9RHOB</name>
<evidence type="ECO:0000313" key="6">
    <source>
        <dbReference type="Proteomes" id="UP001597302"/>
    </source>
</evidence>
<dbReference type="Pfam" id="PF00294">
    <property type="entry name" value="PfkB"/>
    <property type="match status" value="1"/>
</dbReference>
<dbReference type="PANTHER" id="PTHR43085:SF15">
    <property type="entry name" value="2-DEHYDRO-3-DEOXYGLUCONOKINASE"/>
    <property type="match status" value="1"/>
</dbReference>
<dbReference type="SUPFAM" id="SSF53613">
    <property type="entry name" value="Ribokinase-like"/>
    <property type="match status" value="1"/>
</dbReference>
<dbReference type="PROSITE" id="PS00584">
    <property type="entry name" value="PFKB_KINASES_2"/>
    <property type="match status" value="1"/>
</dbReference>
<evidence type="ECO:0000313" key="5">
    <source>
        <dbReference type="EMBL" id="MFD1482448.1"/>
    </source>
</evidence>
<evidence type="ECO:0000256" key="3">
    <source>
        <dbReference type="ARBA" id="ARBA00022777"/>
    </source>
</evidence>
<comment type="caution">
    <text evidence="5">The sequence shown here is derived from an EMBL/GenBank/DDBJ whole genome shotgun (WGS) entry which is preliminary data.</text>
</comment>
<dbReference type="EMBL" id="JBHTOQ010000028">
    <property type="protein sequence ID" value="MFD1482448.1"/>
    <property type="molecule type" value="Genomic_DNA"/>
</dbReference>
<dbReference type="InterPro" id="IPR050306">
    <property type="entry name" value="PfkB_Carbo_kinase"/>
</dbReference>
<evidence type="ECO:0000256" key="1">
    <source>
        <dbReference type="ARBA" id="ARBA00010688"/>
    </source>
</evidence>
<proteinExistence type="inferred from homology"/>
<dbReference type="InterPro" id="IPR011611">
    <property type="entry name" value="PfkB_dom"/>
</dbReference>
<comment type="similarity">
    <text evidence="1">Belongs to the carbohydrate kinase PfkB family.</text>
</comment>
<dbReference type="InterPro" id="IPR002173">
    <property type="entry name" value="Carboh/pur_kinase_PfkB_CS"/>
</dbReference>
<dbReference type="Gene3D" id="3.40.1190.20">
    <property type="match status" value="1"/>
</dbReference>
<reference evidence="6" key="1">
    <citation type="journal article" date="2019" name="Int. J. Syst. Evol. Microbiol.">
        <title>The Global Catalogue of Microorganisms (GCM) 10K type strain sequencing project: providing services to taxonomists for standard genome sequencing and annotation.</title>
        <authorList>
            <consortium name="The Broad Institute Genomics Platform"/>
            <consortium name="The Broad Institute Genome Sequencing Center for Infectious Disease"/>
            <person name="Wu L."/>
            <person name="Ma J."/>
        </authorList>
    </citation>
    <scope>NUCLEOTIDE SEQUENCE [LARGE SCALE GENOMIC DNA]</scope>
    <source>
        <strain evidence="6">CCM 8875</strain>
    </source>
</reference>
<keyword evidence="3 5" id="KW-0418">Kinase</keyword>
<accession>A0ABW4DZM4</accession>
<gene>
    <name evidence="5" type="ORF">ACFQ5P_14220</name>
</gene>
<protein>
    <submittedName>
        <fullName evidence="5">Sugar kinase</fullName>
    </submittedName>
</protein>
<keyword evidence="6" id="KW-1185">Reference proteome</keyword>
<evidence type="ECO:0000256" key="2">
    <source>
        <dbReference type="ARBA" id="ARBA00022679"/>
    </source>
</evidence>
<dbReference type="InterPro" id="IPR029056">
    <property type="entry name" value="Ribokinase-like"/>
</dbReference>
<dbReference type="RefSeq" id="WP_131572741.1">
    <property type="nucleotide sequence ID" value="NZ_CBCSAJ010000014.1"/>
</dbReference>
<feature type="domain" description="Carbohydrate kinase PfkB" evidence="4">
    <location>
        <begin position="10"/>
        <end position="303"/>
    </location>
</feature>
<dbReference type="PANTHER" id="PTHR43085">
    <property type="entry name" value="HEXOKINASE FAMILY MEMBER"/>
    <property type="match status" value="1"/>
</dbReference>
<dbReference type="CDD" id="cd01166">
    <property type="entry name" value="KdgK"/>
    <property type="match status" value="1"/>
</dbReference>
<keyword evidence="2" id="KW-0808">Transferase</keyword>
<organism evidence="5 6">
    <name type="scientific">Paracoccus nototheniae</name>
    <dbReference type="NCBI Taxonomy" id="2489002"/>
    <lineage>
        <taxon>Bacteria</taxon>
        <taxon>Pseudomonadati</taxon>
        <taxon>Pseudomonadota</taxon>
        <taxon>Alphaproteobacteria</taxon>
        <taxon>Rhodobacterales</taxon>
        <taxon>Paracoccaceae</taxon>
        <taxon>Paracoccus</taxon>
    </lineage>
</organism>
<dbReference type="GO" id="GO:0016301">
    <property type="term" value="F:kinase activity"/>
    <property type="evidence" value="ECO:0007669"/>
    <property type="project" value="UniProtKB-KW"/>
</dbReference>
<dbReference type="Proteomes" id="UP001597302">
    <property type="component" value="Unassembled WGS sequence"/>
</dbReference>
<evidence type="ECO:0000259" key="4">
    <source>
        <dbReference type="Pfam" id="PF00294"/>
    </source>
</evidence>